<evidence type="ECO:0000313" key="3">
    <source>
        <dbReference type="EMBL" id="PJJ53465.1"/>
    </source>
</evidence>
<keyword evidence="2" id="KW-0472">Membrane</keyword>
<accession>A0A0B2B8A9</accession>
<evidence type="ECO:0000256" key="1">
    <source>
        <dbReference type="SAM" id="MobiDB-lite"/>
    </source>
</evidence>
<reference evidence="3 4" key="1">
    <citation type="submission" date="2017-11" db="EMBL/GenBank/DDBJ databases">
        <title>Genomic Encyclopedia of Archaeal and Bacterial Type Strains, Phase II (KMG-II): From Individual Species to Whole Genera.</title>
        <authorList>
            <person name="Goeker M."/>
        </authorList>
    </citation>
    <scope>NUCLEOTIDE SEQUENCE [LARGE SCALE GENOMIC DNA]</scope>
    <source>
        <strain evidence="3 4">DSM 27763</strain>
    </source>
</reference>
<comment type="caution">
    <text evidence="3">The sequence shown here is derived from an EMBL/GenBank/DDBJ whole genome shotgun (WGS) entry which is preliminary data.</text>
</comment>
<keyword evidence="4" id="KW-1185">Reference proteome</keyword>
<feature type="compositionally biased region" description="Low complexity" evidence="1">
    <location>
        <begin position="52"/>
        <end position="63"/>
    </location>
</feature>
<dbReference type="Proteomes" id="UP000230842">
    <property type="component" value="Unassembled WGS sequence"/>
</dbReference>
<proteinExistence type="predicted"/>
<gene>
    <name evidence="3" type="ORF">CLV56_2954</name>
</gene>
<evidence type="ECO:0000313" key="4">
    <source>
        <dbReference type="Proteomes" id="UP000230842"/>
    </source>
</evidence>
<feature type="region of interest" description="Disordered" evidence="1">
    <location>
        <begin position="42"/>
        <end position="63"/>
    </location>
</feature>
<protein>
    <submittedName>
        <fullName evidence="3">Uncharacterized protein</fullName>
    </submittedName>
</protein>
<dbReference type="EMBL" id="PGEZ01000002">
    <property type="protein sequence ID" value="PJJ53465.1"/>
    <property type="molecule type" value="Genomic_DNA"/>
</dbReference>
<keyword evidence="2" id="KW-0812">Transmembrane</keyword>
<dbReference type="AlphaFoldDB" id="A0A0B2B8A9"/>
<organism evidence="3 4">
    <name type="scientific">Mumia flava</name>
    <dbReference type="NCBI Taxonomy" id="1348852"/>
    <lineage>
        <taxon>Bacteria</taxon>
        <taxon>Bacillati</taxon>
        <taxon>Actinomycetota</taxon>
        <taxon>Actinomycetes</taxon>
        <taxon>Propionibacteriales</taxon>
        <taxon>Nocardioidaceae</taxon>
        <taxon>Mumia</taxon>
    </lineage>
</organism>
<feature type="transmembrane region" description="Helical" evidence="2">
    <location>
        <begin position="20"/>
        <end position="40"/>
    </location>
</feature>
<dbReference type="RefSeq" id="WP_039361916.1">
    <property type="nucleotide sequence ID" value="NZ_PGEZ01000002.1"/>
</dbReference>
<sequence length="292" mass="30433">MGERTGEHPFWRFWEASSTGQLITLATAVVGLVGVLVTVWTTGGGDRPDPTPATTIASAPPSTAPVTAAASATAWSAEDDVLSVSVTQSFGGFPGAGATFLMPPGAIVPEEWPRRLEDPEDFARQHGGVAAGAEAATLVVRTDLADPVVVTSITPRVVERRLVEPGSYAVKVPYGCGVMPVRTALADFETDPVSISYETGEGDPPGDALVLRVSRDEPEAVTVQGSSRSEAVQWEVVLAYETTEGTGTLPVQGPGGPFVVTAVPEDTPVYWFTDGQGLEPDTTGVGDPYGYC</sequence>
<evidence type="ECO:0000256" key="2">
    <source>
        <dbReference type="SAM" id="Phobius"/>
    </source>
</evidence>
<keyword evidence="2" id="KW-1133">Transmembrane helix</keyword>
<name>A0A0B2B8A9_9ACTN</name>